<feature type="region of interest" description="Disordered" evidence="1">
    <location>
        <begin position="18"/>
        <end position="39"/>
    </location>
</feature>
<keyword evidence="3" id="KW-1185">Reference proteome</keyword>
<dbReference type="InterPro" id="IPR003903">
    <property type="entry name" value="UIM_dom"/>
</dbReference>
<reference evidence="2" key="1">
    <citation type="journal article" date="2020" name="Cell">
        <title>Large-Scale Comparative Analyses of Tick Genomes Elucidate Their Genetic Diversity and Vector Capacities.</title>
        <authorList>
            <consortium name="Tick Genome and Microbiome Consortium (TIGMIC)"/>
            <person name="Jia N."/>
            <person name="Wang J."/>
            <person name="Shi W."/>
            <person name="Du L."/>
            <person name="Sun Y."/>
            <person name="Zhan W."/>
            <person name="Jiang J.F."/>
            <person name="Wang Q."/>
            <person name="Zhang B."/>
            <person name="Ji P."/>
            <person name="Bell-Sakyi L."/>
            <person name="Cui X.M."/>
            <person name="Yuan T.T."/>
            <person name="Jiang B.G."/>
            <person name="Yang W.F."/>
            <person name="Lam T.T."/>
            <person name="Chang Q.C."/>
            <person name="Ding S.J."/>
            <person name="Wang X.J."/>
            <person name="Zhu J.G."/>
            <person name="Ruan X.D."/>
            <person name="Zhao L."/>
            <person name="Wei J.T."/>
            <person name="Ye R.Z."/>
            <person name="Que T.C."/>
            <person name="Du C.H."/>
            <person name="Zhou Y.H."/>
            <person name="Cheng J.X."/>
            <person name="Dai P.F."/>
            <person name="Guo W.B."/>
            <person name="Han X.H."/>
            <person name="Huang E.J."/>
            <person name="Li L.F."/>
            <person name="Wei W."/>
            <person name="Gao Y.C."/>
            <person name="Liu J.Z."/>
            <person name="Shao H.Z."/>
            <person name="Wang X."/>
            <person name="Wang C.C."/>
            <person name="Yang T.C."/>
            <person name="Huo Q.B."/>
            <person name="Li W."/>
            <person name="Chen H.Y."/>
            <person name="Chen S.E."/>
            <person name="Zhou L.G."/>
            <person name="Ni X.B."/>
            <person name="Tian J.H."/>
            <person name="Sheng Y."/>
            <person name="Liu T."/>
            <person name="Pan Y.S."/>
            <person name="Xia L.Y."/>
            <person name="Li J."/>
            <person name="Zhao F."/>
            <person name="Cao W.C."/>
        </authorList>
    </citation>
    <scope>NUCLEOTIDE SEQUENCE</scope>
    <source>
        <strain evidence="2">Rmic-2018</strain>
    </source>
</reference>
<dbReference type="Proteomes" id="UP000821866">
    <property type="component" value="Chromosome 3"/>
</dbReference>
<accession>A0A9J6E6Q5</accession>
<gene>
    <name evidence="2" type="ORF">HPB51_004179</name>
</gene>
<comment type="caution">
    <text evidence="2">The sequence shown here is derived from an EMBL/GenBank/DDBJ whole genome shotgun (WGS) entry which is preliminary data.</text>
</comment>
<feature type="compositionally biased region" description="Basic and acidic residues" evidence="1">
    <location>
        <begin position="27"/>
        <end position="39"/>
    </location>
</feature>
<feature type="compositionally biased region" description="Basic and acidic residues" evidence="1">
    <location>
        <begin position="161"/>
        <end position="174"/>
    </location>
</feature>
<organism evidence="2 3">
    <name type="scientific">Rhipicephalus microplus</name>
    <name type="common">Cattle tick</name>
    <name type="synonym">Boophilus microplus</name>
    <dbReference type="NCBI Taxonomy" id="6941"/>
    <lineage>
        <taxon>Eukaryota</taxon>
        <taxon>Metazoa</taxon>
        <taxon>Ecdysozoa</taxon>
        <taxon>Arthropoda</taxon>
        <taxon>Chelicerata</taxon>
        <taxon>Arachnida</taxon>
        <taxon>Acari</taxon>
        <taxon>Parasitiformes</taxon>
        <taxon>Ixodida</taxon>
        <taxon>Ixodoidea</taxon>
        <taxon>Ixodidae</taxon>
        <taxon>Rhipicephalinae</taxon>
        <taxon>Rhipicephalus</taxon>
        <taxon>Boophilus</taxon>
    </lineage>
</organism>
<protein>
    <submittedName>
        <fullName evidence="2">Uncharacterized protein</fullName>
    </submittedName>
</protein>
<dbReference type="PROSITE" id="PS50330">
    <property type="entry name" value="UIM"/>
    <property type="match status" value="1"/>
</dbReference>
<name>A0A9J6E6Q5_RHIMP</name>
<feature type="region of interest" description="Disordered" evidence="1">
    <location>
        <begin position="109"/>
        <end position="202"/>
    </location>
</feature>
<evidence type="ECO:0000256" key="1">
    <source>
        <dbReference type="SAM" id="MobiDB-lite"/>
    </source>
</evidence>
<proteinExistence type="predicted"/>
<reference evidence="2" key="2">
    <citation type="submission" date="2021-09" db="EMBL/GenBank/DDBJ databases">
        <authorList>
            <person name="Jia N."/>
            <person name="Wang J."/>
            <person name="Shi W."/>
            <person name="Du L."/>
            <person name="Sun Y."/>
            <person name="Zhan W."/>
            <person name="Jiang J."/>
            <person name="Wang Q."/>
            <person name="Zhang B."/>
            <person name="Ji P."/>
            <person name="Sakyi L.B."/>
            <person name="Cui X."/>
            <person name="Yuan T."/>
            <person name="Jiang B."/>
            <person name="Yang W."/>
            <person name="Lam T.T.-Y."/>
            <person name="Chang Q."/>
            <person name="Ding S."/>
            <person name="Wang X."/>
            <person name="Zhu J."/>
            <person name="Ruan X."/>
            <person name="Zhao L."/>
            <person name="Wei J."/>
            <person name="Que T."/>
            <person name="Du C."/>
            <person name="Cheng J."/>
            <person name="Dai P."/>
            <person name="Han X."/>
            <person name="Huang E."/>
            <person name="Gao Y."/>
            <person name="Liu J."/>
            <person name="Shao H."/>
            <person name="Ye R."/>
            <person name="Li L."/>
            <person name="Wei W."/>
            <person name="Wang X."/>
            <person name="Wang C."/>
            <person name="Huo Q."/>
            <person name="Li W."/>
            <person name="Guo W."/>
            <person name="Chen H."/>
            <person name="Chen S."/>
            <person name="Zhou L."/>
            <person name="Zhou L."/>
            <person name="Ni X."/>
            <person name="Tian J."/>
            <person name="Zhou Y."/>
            <person name="Sheng Y."/>
            <person name="Liu T."/>
            <person name="Pan Y."/>
            <person name="Xia L."/>
            <person name="Li J."/>
            <person name="Zhao F."/>
            <person name="Cao W."/>
        </authorList>
    </citation>
    <scope>NUCLEOTIDE SEQUENCE</scope>
    <source>
        <strain evidence="2">Rmic-2018</strain>
        <tissue evidence="2">Larvae</tissue>
    </source>
</reference>
<feature type="compositionally biased region" description="Polar residues" evidence="1">
    <location>
        <begin position="116"/>
        <end position="126"/>
    </location>
</feature>
<dbReference type="EMBL" id="JABSTU010000005">
    <property type="protein sequence ID" value="KAH8029768.1"/>
    <property type="molecule type" value="Genomic_DNA"/>
</dbReference>
<sequence>MKLTRLTHDAVPEIFPDSPGYLSDAYQSREEPGMKKKGKEDEQLQKAIEESMLAHKKELEENKLTCLDDKFSPAPATRKKVQSSVIAAADSAAPHWHVASKDITRLSGRKYKRQVTKQPSKRQSGGATLIILPGWMDRMDECADAEAEPASVTTPVPSPELQRKSRRNEQERSPELPAADGRSEFSPPAATEPPVATDEHSP</sequence>
<evidence type="ECO:0000313" key="2">
    <source>
        <dbReference type="EMBL" id="KAH8029768.1"/>
    </source>
</evidence>
<dbReference type="VEuPathDB" id="VectorBase:LOC119164593"/>
<dbReference type="AlphaFoldDB" id="A0A9J6E6Q5"/>
<evidence type="ECO:0000313" key="3">
    <source>
        <dbReference type="Proteomes" id="UP000821866"/>
    </source>
</evidence>